<dbReference type="Gene3D" id="3.30.63.10">
    <property type="entry name" value="Guanylate Kinase phosphate binding domain"/>
    <property type="match status" value="1"/>
</dbReference>
<evidence type="ECO:0000256" key="7">
    <source>
        <dbReference type="ARBA" id="ARBA00022777"/>
    </source>
</evidence>
<evidence type="ECO:0000256" key="2">
    <source>
        <dbReference type="ARBA" id="ARBA00005790"/>
    </source>
</evidence>
<dbReference type="InterPro" id="IPR017665">
    <property type="entry name" value="Guanylate_kinase"/>
</dbReference>
<dbReference type="PANTHER" id="PTHR23117">
    <property type="entry name" value="GUANYLATE KINASE-RELATED"/>
    <property type="match status" value="1"/>
</dbReference>
<evidence type="ECO:0000256" key="4">
    <source>
        <dbReference type="ARBA" id="ARBA00022490"/>
    </source>
</evidence>
<comment type="subcellular location">
    <subcellularLocation>
        <location evidence="1">Cytoplasm</location>
    </subcellularLocation>
</comment>
<dbReference type="PROSITE" id="PS00856">
    <property type="entry name" value="GUANYLATE_KINASE_1"/>
    <property type="match status" value="1"/>
</dbReference>
<accession>A0A1W1CQG1</accession>
<dbReference type="PROSITE" id="PS50052">
    <property type="entry name" value="GUANYLATE_KINASE_2"/>
    <property type="match status" value="1"/>
</dbReference>
<evidence type="ECO:0000313" key="10">
    <source>
        <dbReference type="EMBL" id="SFV68004.1"/>
    </source>
</evidence>
<dbReference type="InterPro" id="IPR020590">
    <property type="entry name" value="Guanylate_kinase_CS"/>
</dbReference>
<dbReference type="SUPFAM" id="SSF52540">
    <property type="entry name" value="P-loop containing nucleoside triphosphate hydrolases"/>
    <property type="match status" value="1"/>
</dbReference>
<keyword evidence="8" id="KW-0067">ATP-binding</keyword>
<dbReference type="SMART" id="SM00072">
    <property type="entry name" value="GuKc"/>
    <property type="match status" value="1"/>
</dbReference>
<evidence type="ECO:0000256" key="5">
    <source>
        <dbReference type="ARBA" id="ARBA00022679"/>
    </source>
</evidence>
<keyword evidence="7 10" id="KW-0418">Kinase</keyword>
<dbReference type="FunFam" id="3.30.63.10:FF:000002">
    <property type="entry name" value="Guanylate kinase 1"/>
    <property type="match status" value="1"/>
</dbReference>
<dbReference type="Gene3D" id="3.40.50.300">
    <property type="entry name" value="P-loop containing nucleotide triphosphate hydrolases"/>
    <property type="match status" value="1"/>
</dbReference>
<keyword evidence="5 10" id="KW-0808">Transferase</keyword>
<dbReference type="InterPro" id="IPR008145">
    <property type="entry name" value="GK/Ca_channel_bsu"/>
</dbReference>
<dbReference type="AlphaFoldDB" id="A0A1W1CQG1"/>
<sequence>MSNLFVISAPSGAGKTSLIKALLETEENLSLSISHTTREKRPTEIDGKNYHFVSKNEFKTLIKNNELLEYAKVFDNYYGTSKKTITEQLKNKIDVILEIDWQGHQQIKQHFKKAISIFILPPSIEELKSRLVKRGEDDKNTINKRMSEAKNEIKHFNEYDYLIINNNFSTALNELTSIFKTYSLTLDTQKKRHHKLLQSF</sequence>
<dbReference type="Pfam" id="PF00625">
    <property type="entry name" value="Guanylate_kin"/>
    <property type="match status" value="1"/>
</dbReference>
<dbReference type="GO" id="GO:0004385">
    <property type="term" value="F:GMP kinase activity"/>
    <property type="evidence" value="ECO:0007669"/>
    <property type="project" value="UniProtKB-EC"/>
</dbReference>
<proteinExistence type="inferred from homology"/>
<dbReference type="InterPro" id="IPR027417">
    <property type="entry name" value="P-loop_NTPase"/>
</dbReference>
<dbReference type="GO" id="GO:0005829">
    <property type="term" value="C:cytosol"/>
    <property type="evidence" value="ECO:0007669"/>
    <property type="project" value="TreeGrafter"/>
</dbReference>
<dbReference type="PANTHER" id="PTHR23117:SF13">
    <property type="entry name" value="GUANYLATE KINASE"/>
    <property type="match status" value="1"/>
</dbReference>
<keyword evidence="4" id="KW-0963">Cytoplasm</keyword>
<dbReference type="EMBL" id="FPHJ01000059">
    <property type="protein sequence ID" value="SFV68004.1"/>
    <property type="molecule type" value="Genomic_DNA"/>
</dbReference>
<feature type="domain" description="Guanylate kinase-like" evidence="9">
    <location>
        <begin position="2"/>
        <end position="180"/>
    </location>
</feature>
<organism evidence="10">
    <name type="scientific">hydrothermal vent metagenome</name>
    <dbReference type="NCBI Taxonomy" id="652676"/>
    <lineage>
        <taxon>unclassified sequences</taxon>
        <taxon>metagenomes</taxon>
        <taxon>ecological metagenomes</taxon>
    </lineage>
</organism>
<dbReference type="FunFam" id="3.40.50.300:FF:000084">
    <property type="entry name" value="Guanylate kinase"/>
    <property type="match status" value="1"/>
</dbReference>
<dbReference type="EC" id="2.7.4.8" evidence="3"/>
<evidence type="ECO:0000256" key="6">
    <source>
        <dbReference type="ARBA" id="ARBA00022741"/>
    </source>
</evidence>
<protein>
    <recommendedName>
        <fullName evidence="3">guanylate kinase</fullName>
        <ecNumber evidence="3">2.7.4.8</ecNumber>
    </recommendedName>
</protein>
<dbReference type="NCBIfam" id="TIGR03263">
    <property type="entry name" value="guanyl_kin"/>
    <property type="match status" value="1"/>
</dbReference>
<dbReference type="HAMAP" id="MF_00328">
    <property type="entry name" value="Guanylate_kinase"/>
    <property type="match status" value="1"/>
</dbReference>
<comment type="similarity">
    <text evidence="2">Belongs to the guanylate kinase family.</text>
</comment>
<evidence type="ECO:0000256" key="8">
    <source>
        <dbReference type="ARBA" id="ARBA00022840"/>
    </source>
</evidence>
<name>A0A1W1CQG1_9ZZZZ</name>
<dbReference type="CDD" id="cd00071">
    <property type="entry name" value="GMPK"/>
    <property type="match status" value="1"/>
</dbReference>
<evidence type="ECO:0000259" key="9">
    <source>
        <dbReference type="PROSITE" id="PS50052"/>
    </source>
</evidence>
<gene>
    <name evidence="10" type="ORF">MNB_SUP05-5-453</name>
</gene>
<dbReference type="InterPro" id="IPR008144">
    <property type="entry name" value="Guanylate_kin-like_dom"/>
</dbReference>
<reference evidence="10" key="1">
    <citation type="submission" date="2016-10" db="EMBL/GenBank/DDBJ databases">
        <authorList>
            <person name="de Groot N.N."/>
        </authorList>
    </citation>
    <scope>NUCLEOTIDE SEQUENCE</scope>
</reference>
<evidence type="ECO:0000256" key="1">
    <source>
        <dbReference type="ARBA" id="ARBA00004496"/>
    </source>
</evidence>
<dbReference type="GO" id="GO:0005524">
    <property type="term" value="F:ATP binding"/>
    <property type="evidence" value="ECO:0007669"/>
    <property type="project" value="UniProtKB-KW"/>
</dbReference>
<evidence type="ECO:0000256" key="3">
    <source>
        <dbReference type="ARBA" id="ARBA00012961"/>
    </source>
</evidence>
<keyword evidence="6" id="KW-0547">Nucleotide-binding</keyword>